<dbReference type="InterPro" id="IPR001878">
    <property type="entry name" value="Znf_CCHC"/>
</dbReference>
<dbReference type="PROSITE" id="PS50158">
    <property type="entry name" value="ZF_CCHC"/>
    <property type="match status" value="1"/>
</dbReference>
<evidence type="ECO:0000259" key="3">
    <source>
        <dbReference type="PROSITE" id="PS50158"/>
    </source>
</evidence>
<dbReference type="InterPro" id="IPR025558">
    <property type="entry name" value="DUF4283"/>
</dbReference>
<dbReference type="PANTHER" id="PTHR31286">
    <property type="entry name" value="GLYCINE-RICH CELL WALL STRUCTURAL PROTEIN 1.8-LIKE"/>
    <property type="match status" value="1"/>
</dbReference>
<evidence type="ECO:0000256" key="1">
    <source>
        <dbReference type="PROSITE-ProRule" id="PRU00047"/>
    </source>
</evidence>
<keyword evidence="1" id="KW-0863">Zinc-finger</keyword>
<feature type="compositionally biased region" description="Polar residues" evidence="2">
    <location>
        <begin position="339"/>
        <end position="355"/>
    </location>
</feature>
<dbReference type="Pfam" id="PF14111">
    <property type="entry name" value="DUF4283"/>
    <property type="match status" value="1"/>
</dbReference>
<feature type="compositionally biased region" description="Basic and acidic residues" evidence="2">
    <location>
        <begin position="64"/>
        <end position="85"/>
    </location>
</feature>
<organism evidence="4 5">
    <name type="scientific">Arachis duranensis</name>
    <name type="common">Wild peanut</name>
    <dbReference type="NCBI Taxonomy" id="130453"/>
    <lineage>
        <taxon>Eukaryota</taxon>
        <taxon>Viridiplantae</taxon>
        <taxon>Streptophyta</taxon>
        <taxon>Embryophyta</taxon>
        <taxon>Tracheophyta</taxon>
        <taxon>Spermatophyta</taxon>
        <taxon>Magnoliopsida</taxon>
        <taxon>eudicotyledons</taxon>
        <taxon>Gunneridae</taxon>
        <taxon>Pentapetalae</taxon>
        <taxon>rosids</taxon>
        <taxon>fabids</taxon>
        <taxon>Fabales</taxon>
        <taxon>Fabaceae</taxon>
        <taxon>Papilionoideae</taxon>
        <taxon>50 kb inversion clade</taxon>
        <taxon>dalbergioids sensu lato</taxon>
        <taxon>Dalbergieae</taxon>
        <taxon>Pterocarpus clade</taxon>
        <taxon>Arachis</taxon>
    </lineage>
</organism>
<dbReference type="GO" id="GO:0008270">
    <property type="term" value="F:zinc ion binding"/>
    <property type="evidence" value="ECO:0007669"/>
    <property type="project" value="UniProtKB-KW"/>
</dbReference>
<sequence length="482" mass="54574">MRGGYVRGGASRAHDPRTKMREEGELIHRSMKKVKKAGGGEFTGDTGLTPRLEDWMVEEEVEGGDCRTEPEPEKKTQMDEDRGETRSPPSFADKVRNGKSKEEGRKEDIQANREVVSSEDEDEEYLEITVKKLPSGIYNIVIGEGVKRELRKNWWETLIVKLLGRKISLVALKRRLEVMWGKNGSIDVIDLGNEFFLVKFYNSEDLDFALMEGPWKILDHYLTIRLWKPDFNPTETIIDSTAAWIRLPGLAIEYYNKAVLEKIGNIVGRTLKVDTNTADVARGKFARVCVEVDLTKPLVSQFQINGKNHLVEYEGLHQVCFLCGRFGHDKSSCTEKQRMNNATQKNQEEAQQANSDVEGKGRIENNTENRGKKVMEGPVETYGPWILVQRNTRGRKSTEGGEGSSSGGNVKEKENKNTVSENKSRFAVLENEVSENVEAEEVGEDNAGRLMNEREISQERHKEGPEPTDRTNQKTNGHNSKK</sequence>
<dbReference type="RefSeq" id="XP_015958583.1">
    <property type="nucleotide sequence ID" value="XM_016103097.1"/>
</dbReference>
<feature type="region of interest" description="Disordered" evidence="2">
    <location>
        <begin position="337"/>
        <end position="482"/>
    </location>
</feature>
<dbReference type="GeneID" id="107482567"/>
<keyword evidence="4" id="KW-1185">Reference proteome</keyword>
<feature type="compositionally biased region" description="Basic and acidic residues" evidence="2">
    <location>
        <begin position="451"/>
        <end position="472"/>
    </location>
</feature>
<feature type="compositionally biased region" description="Acidic residues" evidence="2">
    <location>
        <begin position="432"/>
        <end position="444"/>
    </location>
</feature>
<feature type="compositionally biased region" description="Basic and acidic residues" evidence="2">
    <location>
        <begin position="357"/>
        <end position="375"/>
    </location>
</feature>
<dbReference type="PANTHER" id="PTHR31286:SF99">
    <property type="entry name" value="DUF4283 DOMAIN-CONTAINING PROTEIN"/>
    <property type="match status" value="1"/>
</dbReference>
<dbReference type="GO" id="GO:0003676">
    <property type="term" value="F:nucleic acid binding"/>
    <property type="evidence" value="ECO:0007669"/>
    <property type="project" value="InterPro"/>
</dbReference>
<feature type="region of interest" description="Disordered" evidence="2">
    <location>
        <begin position="1"/>
        <end position="118"/>
    </location>
</feature>
<dbReference type="Proteomes" id="UP000515211">
    <property type="component" value="Chromosome 4"/>
</dbReference>
<evidence type="ECO:0000256" key="2">
    <source>
        <dbReference type="SAM" id="MobiDB-lite"/>
    </source>
</evidence>
<feature type="compositionally biased region" description="Polar residues" evidence="2">
    <location>
        <begin position="473"/>
        <end position="482"/>
    </location>
</feature>
<reference evidence="5" key="2">
    <citation type="submission" date="2025-08" db="UniProtKB">
        <authorList>
            <consortium name="RefSeq"/>
        </authorList>
    </citation>
    <scope>IDENTIFICATION</scope>
    <source>
        <tissue evidence="5">Whole plant</tissue>
    </source>
</reference>
<feature type="compositionally biased region" description="Basic and acidic residues" evidence="2">
    <location>
        <begin position="12"/>
        <end position="28"/>
    </location>
</feature>
<protein>
    <submittedName>
        <fullName evidence="5">Uncharacterized protein LOC107482567</fullName>
    </submittedName>
</protein>
<evidence type="ECO:0000313" key="4">
    <source>
        <dbReference type="Proteomes" id="UP000515211"/>
    </source>
</evidence>
<dbReference type="AlphaFoldDB" id="A0A6P4CYL0"/>
<keyword evidence="1" id="KW-0862">Zinc</keyword>
<name>A0A6P4CYL0_ARADU</name>
<gene>
    <name evidence="5" type="primary">LOC107482567</name>
</gene>
<dbReference type="InterPro" id="IPR025836">
    <property type="entry name" value="Zn_knuckle_CX2CX4HX4C"/>
</dbReference>
<dbReference type="Pfam" id="PF14392">
    <property type="entry name" value="zf-CCHC_4"/>
    <property type="match status" value="1"/>
</dbReference>
<keyword evidence="1" id="KW-0479">Metal-binding</keyword>
<feature type="compositionally biased region" description="Basic and acidic residues" evidence="2">
    <location>
        <begin position="93"/>
        <end position="111"/>
    </location>
</feature>
<proteinExistence type="predicted"/>
<dbReference type="InterPro" id="IPR040256">
    <property type="entry name" value="At4g02000-like"/>
</dbReference>
<dbReference type="KEGG" id="adu:107482567"/>
<accession>A0A6P4CYL0</accession>
<reference evidence="4" key="1">
    <citation type="journal article" date="2016" name="Nat. Genet.">
        <title>The genome sequences of Arachis duranensis and Arachis ipaensis, the diploid ancestors of cultivated peanut.</title>
        <authorList>
            <person name="Bertioli D.J."/>
            <person name="Cannon S.B."/>
            <person name="Froenicke L."/>
            <person name="Huang G."/>
            <person name="Farmer A.D."/>
            <person name="Cannon E.K."/>
            <person name="Liu X."/>
            <person name="Gao D."/>
            <person name="Clevenger J."/>
            <person name="Dash S."/>
            <person name="Ren L."/>
            <person name="Moretzsohn M.C."/>
            <person name="Shirasawa K."/>
            <person name="Huang W."/>
            <person name="Vidigal B."/>
            <person name="Abernathy B."/>
            <person name="Chu Y."/>
            <person name="Niederhuth C.E."/>
            <person name="Umale P."/>
            <person name="Araujo A.C."/>
            <person name="Kozik A."/>
            <person name="Kim K.D."/>
            <person name="Burow M.D."/>
            <person name="Varshney R.K."/>
            <person name="Wang X."/>
            <person name="Zhang X."/>
            <person name="Barkley N."/>
            <person name="Guimaraes P.M."/>
            <person name="Isobe S."/>
            <person name="Guo B."/>
            <person name="Liao B."/>
            <person name="Stalker H.T."/>
            <person name="Schmitz R.J."/>
            <person name="Scheffler B.E."/>
            <person name="Leal-Bertioli S.C."/>
            <person name="Xun X."/>
            <person name="Jackson S.A."/>
            <person name="Michelmore R."/>
            <person name="Ozias-Akins P."/>
        </authorList>
    </citation>
    <scope>NUCLEOTIDE SEQUENCE [LARGE SCALE GENOMIC DNA]</scope>
    <source>
        <strain evidence="4">cv. V14167</strain>
    </source>
</reference>
<feature type="domain" description="CCHC-type" evidence="3">
    <location>
        <begin position="320"/>
        <end position="335"/>
    </location>
</feature>
<evidence type="ECO:0000313" key="5">
    <source>
        <dbReference type="RefSeq" id="XP_015958583.1"/>
    </source>
</evidence>